<keyword evidence="2" id="KW-1185">Reference proteome</keyword>
<evidence type="ECO:0000313" key="2">
    <source>
        <dbReference type="Proteomes" id="UP001142592"/>
    </source>
</evidence>
<organism evidence="1 2">
    <name type="scientific">Pedobacter agri</name>
    <dbReference type="NCBI Taxonomy" id="454586"/>
    <lineage>
        <taxon>Bacteria</taxon>
        <taxon>Pseudomonadati</taxon>
        <taxon>Bacteroidota</taxon>
        <taxon>Sphingobacteriia</taxon>
        <taxon>Sphingobacteriales</taxon>
        <taxon>Sphingobacteriaceae</taxon>
        <taxon>Pedobacter</taxon>
    </lineage>
</organism>
<dbReference type="EMBL" id="JAPJUH010000007">
    <property type="protein sequence ID" value="MCX3267306.1"/>
    <property type="molecule type" value="Genomic_DNA"/>
</dbReference>
<dbReference type="RefSeq" id="WP_029204578.1">
    <property type="nucleotide sequence ID" value="NZ_JAPJUH010000007.1"/>
</dbReference>
<dbReference type="AlphaFoldDB" id="A0A9X3DJG5"/>
<protein>
    <submittedName>
        <fullName evidence="1">Uncharacterized protein</fullName>
    </submittedName>
</protein>
<reference evidence="1" key="1">
    <citation type="submission" date="2022-11" db="EMBL/GenBank/DDBJ databases">
        <authorList>
            <person name="Graham C."/>
            <person name="Newman J.D."/>
        </authorList>
    </citation>
    <scope>NUCLEOTIDE SEQUENCE</scope>
    <source>
        <strain evidence="1">DSM 19486</strain>
    </source>
</reference>
<comment type="caution">
    <text evidence="1">The sequence shown here is derived from an EMBL/GenBank/DDBJ whole genome shotgun (WGS) entry which is preliminary data.</text>
</comment>
<proteinExistence type="predicted"/>
<gene>
    <name evidence="1" type="ORF">OQZ29_21265</name>
</gene>
<name>A0A9X3DJG5_9SPHI</name>
<dbReference type="Proteomes" id="UP001142592">
    <property type="component" value="Unassembled WGS sequence"/>
</dbReference>
<evidence type="ECO:0000313" key="1">
    <source>
        <dbReference type="EMBL" id="MCX3267306.1"/>
    </source>
</evidence>
<accession>A0A9X3DJG5</accession>
<sequence length="70" mass="7946">MIDILKYRQLSDEIFDVEQTGTNELTIIFRSDADVKALIKRANALAMHKPDDGTLSIVFTYDNGRTIEVD</sequence>